<dbReference type="Proteomes" id="UP000585050">
    <property type="component" value="Unassembled WGS sequence"/>
</dbReference>
<dbReference type="AlphaFoldDB" id="A0A7X8SPH4"/>
<keyword evidence="2" id="KW-1185">Reference proteome</keyword>
<reference evidence="1 2" key="1">
    <citation type="submission" date="2020-04" db="EMBL/GenBank/DDBJ databases">
        <title>Flammeovirga sp. SR4, a novel species isolated from seawater.</title>
        <authorList>
            <person name="Wang X."/>
        </authorList>
    </citation>
    <scope>NUCLEOTIDE SEQUENCE [LARGE SCALE GENOMIC DNA]</scope>
    <source>
        <strain evidence="1 2">SR4</strain>
    </source>
</reference>
<evidence type="ECO:0008006" key="3">
    <source>
        <dbReference type="Google" id="ProtNLM"/>
    </source>
</evidence>
<dbReference type="EMBL" id="JABAIL010000009">
    <property type="protein sequence ID" value="NLR93996.1"/>
    <property type="molecule type" value="Genomic_DNA"/>
</dbReference>
<evidence type="ECO:0000313" key="2">
    <source>
        <dbReference type="Proteomes" id="UP000585050"/>
    </source>
</evidence>
<evidence type="ECO:0000313" key="1">
    <source>
        <dbReference type="EMBL" id="NLR93996.1"/>
    </source>
</evidence>
<gene>
    <name evidence="1" type="ORF">HGP29_22535</name>
</gene>
<sequence length="147" mass="16349">MATRSEIINYVITEFRKSINEFYKDSEESIKNTIDTNDTKLYENNTEDEITNITIASDSIDILTNNIKTLEKALDMENTNVEVRGGSVGDTGQMFLIFGTNFPPIKYEGKQVVGVASDAPIYKSLLGKKDGDEVKIGTTVSNLKLLK</sequence>
<name>A0A7X8SPH4_9BACT</name>
<protein>
    <recommendedName>
        <fullName evidence="3">Transcription elongation factor GreA/GreB C-terminal domain-containing protein</fullName>
    </recommendedName>
</protein>
<dbReference type="RefSeq" id="WP_168884709.1">
    <property type="nucleotide sequence ID" value="NZ_JABAIL010000009.1"/>
</dbReference>
<organism evidence="1 2">
    <name type="scientific">Flammeovirga agarivorans</name>
    <dbReference type="NCBI Taxonomy" id="2726742"/>
    <lineage>
        <taxon>Bacteria</taxon>
        <taxon>Pseudomonadati</taxon>
        <taxon>Bacteroidota</taxon>
        <taxon>Cytophagia</taxon>
        <taxon>Cytophagales</taxon>
        <taxon>Flammeovirgaceae</taxon>
        <taxon>Flammeovirga</taxon>
    </lineage>
</organism>
<accession>A0A7X8SPH4</accession>
<proteinExistence type="predicted"/>
<comment type="caution">
    <text evidence="1">The sequence shown here is derived from an EMBL/GenBank/DDBJ whole genome shotgun (WGS) entry which is preliminary data.</text>
</comment>